<dbReference type="EMBL" id="JBHUGI010000002">
    <property type="protein sequence ID" value="MFD1926513.1"/>
    <property type="molecule type" value="Genomic_DNA"/>
</dbReference>
<evidence type="ECO:0000313" key="2">
    <source>
        <dbReference type="Proteomes" id="UP001597218"/>
    </source>
</evidence>
<sequence>MLLMTFTFTLAACTQSEEEKIQAYLKDKSEIYFHFSVVDFTEGELNIEFTVLPIFEKRNNDSAESDVSIGTKAALEAIKSYSKKMWV</sequence>
<reference evidence="2" key="1">
    <citation type="journal article" date="2019" name="Int. J. Syst. Evol. Microbiol.">
        <title>The Global Catalogue of Microorganisms (GCM) 10K type strain sequencing project: providing services to taxonomists for standard genome sequencing and annotation.</title>
        <authorList>
            <consortium name="The Broad Institute Genomics Platform"/>
            <consortium name="The Broad Institute Genome Sequencing Center for Infectious Disease"/>
            <person name="Wu L."/>
            <person name="Ma J."/>
        </authorList>
    </citation>
    <scope>NUCLEOTIDE SEQUENCE [LARGE SCALE GENOMIC DNA]</scope>
    <source>
        <strain evidence="2">CGMCC 4.7177</strain>
    </source>
</reference>
<dbReference type="RefSeq" id="WP_381535172.1">
    <property type="nucleotide sequence ID" value="NZ_JBHUGI010000002.1"/>
</dbReference>
<dbReference type="Proteomes" id="UP001597218">
    <property type="component" value="Unassembled WGS sequence"/>
</dbReference>
<gene>
    <name evidence="1" type="ORF">ACFSFY_00300</name>
</gene>
<accession>A0ABW4SAM2</accession>
<organism evidence="1 2">
    <name type="scientific">Sporosarcina siberiensis</name>
    <dbReference type="NCBI Taxonomy" id="1365606"/>
    <lineage>
        <taxon>Bacteria</taxon>
        <taxon>Bacillati</taxon>
        <taxon>Bacillota</taxon>
        <taxon>Bacilli</taxon>
        <taxon>Bacillales</taxon>
        <taxon>Caryophanaceae</taxon>
        <taxon>Sporosarcina</taxon>
    </lineage>
</organism>
<proteinExistence type="predicted"/>
<keyword evidence="2" id="KW-1185">Reference proteome</keyword>
<comment type="caution">
    <text evidence="1">The sequence shown here is derived from an EMBL/GenBank/DDBJ whole genome shotgun (WGS) entry which is preliminary data.</text>
</comment>
<evidence type="ECO:0008006" key="3">
    <source>
        <dbReference type="Google" id="ProtNLM"/>
    </source>
</evidence>
<protein>
    <recommendedName>
        <fullName evidence="3">Lipoprotein</fullName>
    </recommendedName>
</protein>
<evidence type="ECO:0000313" key="1">
    <source>
        <dbReference type="EMBL" id="MFD1926513.1"/>
    </source>
</evidence>
<name>A0ABW4SAM2_9BACL</name>